<sequence length="212" mass="23609">MIWSSSLSGFLNRADEYGRPGSEFKPPRSSLELAYTYTAMLDPDGFGLAIFQSDGSPDSDPSRWYAVDMYGRILHLQAEDVAGLQTLFKRVREGVYFTKSRGWELEQRVSCMPGDRLVFPKEVGSLPPVPSEDPSMEEFKIMGVSGFDYSDRRLVNPVDGLKEIPEELFELMGLVQEGFDGPGSPYAPGAPKNDEVVLNYVQNLLGEKAFGF</sequence>
<dbReference type="EMBL" id="JACGCI010000017">
    <property type="protein sequence ID" value="KAF6758770.1"/>
    <property type="molecule type" value="Genomic_DNA"/>
</dbReference>
<organism evidence="1 2">
    <name type="scientific">Ephemerocybe angulata</name>
    <dbReference type="NCBI Taxonomy" id="980116"/>
    <lineage>
        <taxon>Eukaryota</taxon>
        <taxon>Fungi</taxon>
        <taxon>Dikarya</taxon>
        <taxon>Basidiomycota</taxon>
        <taxon>Agaricomycotina</taxon>
        <taxon>Agaricomycetes</taxon>
        <taxon>Agaricomycetidae</taxon>
        <taxon>Agaricales</taxon>
        <taxon>Agaricineae</taxon>
        <taxon>Psathyrellaceae</taxon>
        <taxon>Ephemerocybe</taxon>
    </lineage>
</organism>
<name>A0A8H6I4L1_9AGAR</name>
<dbReference type="Proteomes" id="UP000521943">
    <property type="component" value="Unassembled WGS sequence"/>
</dbReference>
<dbReference type="OrthoDB" id="3006153at2759"/>
<accession>A0A8H6I4L1</accession>
<proteinExistence type="predicted"/>
<dbReference type="AlphaFoldDB" id="A0A8H6I4L1"/>
<protein>
    <submittedName>
        <fullName evidence="1">Uncharacterized protein</fullName>
    </submittedName>
</protein>
<reference evidence="1 2" key="1">
    <citation type="submission" date="2020-07" db="EMBL/GenBank/DDBJ databases">
        <title>Comparative genomics of pyrophilous fungi reveals a link between fire events and developmental genes.</title>
        <authorList>
            <consortium name="DOE Joint Genome Institute"/>
            <person name="Steindorff A.S."/>
            <person name="Carver A."/>
            <person name="Calhoun S."/>
            <person name="Stillman K."/>
            <person name="Liu H."/>
            <person name="Lipzen A."/>
            <person name="Pangilinan J."/>
            <person name="Labutti K."/>
            <person name="Bruns T.D."/>
            <person name="Grigoriev I.V."/>
        </authorList>
    </citation>
    <scope>NUCLEOTIDE SEQUENCE [LARGE SCALE GENOMIC DNA]</scope>
    <source>
        <strain evidence="1 2">CBS 144469</strain>
    </source>
</reference>
<keyword evidence="2" id="KW-1185">Reference proteome</keyword>
<comment type="caution">
    <text evidence="1">The sequence shown here is derived from an EMBL/GenBank/DDBJ whole genome shotgun (WGS) entry which is preliminary data.</text>
</comment>
<evidence type="ECO:0000313" key="1">
    <source>
        <dbReference type="EMBL" id="KAF6758770.1"/>
    </source>
</evidence>
<gene>
    <name evidence="1" type="ORF">DFP72DRAFT_886359</name>
</gene>
<evidence type="ECO:0000313" key="2">
    <source>
        <dbReference type="Proteomes" id="UP000521943"/>
    </source>
</evidence>